<comment type="caution">
    <text evidence="1">The sequence shown here is derived from an EMBL/GenBank/DDBJ whole genome shotgun (WGS) entry which is preliminary data.</text>
</comment>
<dbReference type="Pfam" id="PF10711">
    <property type="entry name" value="DUF2513"/>
    <property type="match status" value="1"/>
</dbReference>
<reference evidence="1 2" key="1">
    <citation type="submission" date="2018-09" db="EMBL/GenBank/DDBJ databases">
        <authorList>
            <person name="Grouzdev D.S."/>
            <person name="Krutkina M.S."/>
        </authorList>
    </citation>
    <scope>NUCLEOTIDE SEQUENCE [LARGE SCALE GENOMIC DNA]</scope>
    <source>
        <strain evidence="1 2">RmlP001</strain>
    </source>
</reference>
<organism evidence="1 2">
    <name type="scientific">Lichenibacterium ramalinae</name>
    <dbReference type="NCBI Taxonomy" id="2316527"/>
    <lineage>
        <taxon>Bacteria</taxon>
        <taxon>Pseudomonadati</taxon>
        <taxon>Pseudomonadota</taxon>
        <taxon>Alphaproteobacteria</taxon>
        <taxon>Hyphomicrobiales</taxon>
        <taxon>Lichenihabitantaceae</taxon>
        <taxon>Lichenibacterium</taxon>
    </lineage>
</organism>
<dbReference type="RefSeq" id="WP_129222267.1">
    <property type="nucleotide sequence ID" value="NZ_QYBC01000046.1"/>
</dbReference>
<accession>A0A4Q2R6Q3</accession>
<proteinExistence type="predicted"/>
<gene>
    <name evidence="1" type="ORF">D3272_26590</name>
</gene>
<dbReference type="OrthoDB" id="6960201at2"/>
<dbReference type="AlphaFoldDB" id="A0A4Q2R6Q3"/>
<sequence>MKRDLYLCRELLLKLEAAMDQLLAIYHFVLGDEDLTIDGWPADEVSYNLARMLEAGFFATHSDTTAEGGFVFSGISWSGYEYLDAVRGPDRWRKTKDGAKSVGGLTFGLVKDFAFAIAKNEAMAKLENAPLRG</sequence>
<evidence type="ECO:0000313" key="1">
    <source>
        <dbReference type="EMBL" id="RYB01349.1"/>
    </source>
</evidence>
<reference evidence="1 2" key="2">
    <citation type="submission" date="2019-02" db="EMBL/GenBank/DDBJ databases">
        <title>'Lichenibacterium ramalinii' gen. nov. sp. nov., 'Lichenibacterium minor' gen. nov. sp. nov.</title>
        <authorList>
            <person name="Pankratov T."/>
        </authorList>
    </citation>
    <scope>NUCLEOTIDE SEQUENCE [LARGE SCALE GENOMIC DNA]</scope>
    <source>
        <strain evidence="1 2">RmlP001</strain>
    </source>
</reference>
<protein>
    <submittedName>
        <fullName evidence="1">DUF2513 domain-containing protein</fullName>
    </submittedName>
</protein>
<dbReference type="EMBL" id="QYBC01000046">
    <property type="protein sequence ID" value="RYB01349.1"/>
    <property type="molecule type" value="Genomic_DNA"/>
</dbReference>
<evidence type="ECO:0000313" key="2">
    <source>
        <dbReference type="Proteomes" id="UP000289411"/>
    </source>
</evidence>
<keyword evidence="2" id="KW-1185">Reference proteome</keyword>
<name>A0A4Q2R6Q3_9HYPH</name>
<dbReference type="Proteomes" id="UP000289411">
    <property type="component" value="Unassembled WGS sequence"/>
</dbReference>
<dbReference type="InterPro" id="IPR019650">
    <property type="entry name" value="DUF2513"/>
</dbReference>